<protein>
    <recommendedName>
        <fullName evidence="4">Transposase</fullName>
    </recommendedName>
</protein>
<evidence type="ECO:0000313" key="3">
    <source>
        <dbReference type="Proteomes" id="UP001628874"/>
    </source>
</evidence>
<evidence type="ECO:0008006" key="4">
    <source>
        <dbReference type="Google" id="ProtNLM"/>
    </source>
</evidence>
<evidence type="ECO:0000313" key="2">
    <source>
        <dbReference type="EMBL" id="MFL9464396.1"/>
    </source>
</evidence>
<dbReference type="Proteomes" id="UP001628874">
    <property type="component" value="Unassembled WGS sequence"/>
</dbReference>
<feature type="compositionally biased region" description="Basic and acidic residues" evidence="1">
    <location>
        <begin position="26"/>
        <end position="43"/>
    </location>
</feature>
<accession>A0ABW8WU18</accession>
<feature type="region of interest" description="Disordered" evidence="1">
    <location>
        <begin position="18"/>
        <end position="43"/>
    </location>
</feature>
<dbReference type="EMBL" id="JBFQGM010000012">
    <property type="protein sequence ID" value="MFL9464396.1"/>
    <property type="molecule type" value="Genomic_DNA"/>
</dbReference>
<name>A0ABW8WU18_9CYAN</name>
<comment type="caution">
    <text evidence="2">The sequence shown here is derived from an EMBL/GenBank/DDBJ whole genome shotgun (WGS) entry which is preliminary data.</text>
</comment>
<dbReference type="RefSeq" id="WP_272899685.1">
    <property type="nucleotide sequence ID" value="NZ_JBFQGM010000012.1"/>
</dbReference>
<evidence type="ECO:0000256" key="1">
    <source>
        <dbReference type="SAM" id="MobiDB-lite"/>
    </source>
</evidence>
<proteinExistence type="predicted"/>
<keyword evidence="3" id="KW-1185">Reference proteome</keyword>
<reference evidence="2 3" key="1">
    <citation type="submission" date="2024-07" db="EMBL/GenBank/DDBJ databases">
        <authorList>
            <person name="Tripathy S."/>
        </authorList>
    </citation>
    <scope>NUCLEOTIDE SEQUENCE [LARGE SCALE GENOMIC DNA]</scope>
    <source>
        <strain evidence="2 3">VB-61278_2</strain>
    </source>
</reference>
<sequence>MAVVNSELRVHGIEDSQVLNSSIINAEDKQYKRTNDRNRRPSH</sequence>
<gene>
    <name evidence="2" type="ORF">AB0759_27705</name>
</gene>
<organism evidence="2 3">
    <name type="scientific">Scytonema tolypothrichoides VB-61278_2</name>
    <dbReference type="NCBI Taxonomy" id="3232314"/>
    <lineage>
        <taxon>Bacteria</taxon>
        <taxon>Bacillati</taxon>
        <taxon>Cyanobacteriota</taxon>
        <taxon>Cyanophyceae</taxon>
        <taxon>Nostocales</taxon>
        <taxon>Scytonemataceae</taxon>
        <taxon>Scytonema</taxon>
    </lineage>
</organism>